<comment type="caution">
    <text evidence="2">The sequence shown here is derived from an EMBL/GenBank/DDBJ whole genome shotgun (WGS) entry which is preliminary data.</text>
</comment>
<feature type="region of interest" description="Disordered" evidence="1">
    <location>
        <begin position="184"/>
        <end position="207"/>
    </location>
</feature>
<dbReference type="EMBL" id="JACAZH010000001">
    <property type="protein sequence ID" value="KAF7376744.1"/>
    <property type="molecule type" value="Genomic_DNA"/>
</dbReference>
<name>A0A8H6ZG43_9AGAR</name>
<accession>A0A8H6ZG43</accession>
<protein>
    <submittedName>
        <fullName evidence="2">Uncharacterized protein</fullName>
    </submittedName>
</protein>
<dbReference type="Proteomes" id="UP000623467">
    <property type="component" value="Unassembled WGS sequence"/>
</dbReference>
<dbReference type="AlphaFoldDB" id="A0A8H6ZG43"/>
<evidence type="ECO:0000313" key="2">
    <source>
        <dbReference type="EMBL" id="KAF7376744.1"/>
    </source>
</evidence>
<gene>
    <name evidence="2" type="ORF">MSAN_00091700</name>
</gene>
<reference evidence="2" key="1">
    <citation type="submission" date="2020-05" db="EMBL/GenBank/DDBJ databases">
        <title>Mycena genomes resolve the evolution of fungal bioluminescence.</title>
        <authorList>
            <person name="Tsai I.J."/>
        </authorList>
    </citation>
    <scope>NUCLEOTIDE SEQUENCE</scope>
    <source>
        <strain evidence="2">160909Yilan</strain>
    </source>
</reference>
<evidence type="ECO:0000256" key="1">
    <source>
        <dbReference type="SAM" id="MobiDB-lite"/>
    </source>
</evidence>
<keyword evidence="3" id="KW-1185">Reference proteome</keyword>
<evidence type="ECO:0000313" key="3">
    <source>
        <dbReference type="Proteomes" id="UP000623467"/>
    </source>
</evidence>
<proteinExistence type="predicted"/>
<feature type="compositionally biased region" description="Basic and acidic residues" evidence="1">
    <location>
        <begin position="184"/>
        <end position="196"/>
    </location>
</feature>
<sequence>MYTTPIRWLASSDSPPRVHRARYIWTSTFIAKVNLVPTARVRVRFPFVPGAVARARPPLTIPDYSSRGRGAGVRRIGREAPPVRGHSRRPDLSAARTRDFASCFHHRLRLPLIPLPWSLHLVATASTITFTTTAIAPSGPRNTAQPTLLPGAFLLAASARASGQTAAPPWPLRSRRMGIDSELHAAYGREKEECQEAKAAPNDISGT</sequence>
<organism evidence="2 3">
    <name type="scientific">Mycena sanguinolenta</name>
    <dbReference type="NCBI Taxonomy" id="230812"/>
    <lineage>
        <taxon>Eukaryota</taxon>
        <taxon>Fungi</taxon>
        <taxon>Dikarya</taxon>
        <taxon>Basidiomycota</taxon>
        <taxon>Agaricomycotina</taxon>
        <taxon>Agaricomycetes</taxon>
        <taxon>Agaricomycetidae</taxon>
        <taxon>Agaricales</taxon>
        <taxon>Marasmiineae</taxon>
        <taxon>Mycenaceae</taxon>
        <taxon>Mycena</taxon>
    </lineage>
</organism>